<keyword evidence="3" id="KW-1185">Reference proteome</keyword>
<dbReference type="AlphaFoldDB" id="A0AAW0QJK8"/>
<feature type="compositionally biased region" description="Acidic residues" evidence="1">
    <location>
        <begin position="644"/>
        <end position="654"/>
    </location>
</feature>
<feature type="region of interest" description="Disordered" evidence="1">
    <location>
        <begin position="836"/>
        <end position="873"/>
    </location>
</feature>
<dbReference type="Proteomes" id="UP001392437">
    <property type="component" value="Unassembled WGS sequence"/>
</dbReference>
<comment type="caution">
    <text evidence="2">The sequence shown here is derived from an EMBL/GenBank/DDBJ whole genome shotgun (WGS) entry which is preliminary data.</text>
</comment>
<feature type="region of interest" description="Disordered" evidence="1">
    <location>
        <begin position="459"/>
        <end position="539"/>
    </location>
</feature>
<feature type="compositionally biased region" description="Basic and acidic residues" evidence="1">
    <location>
        <begin position="134"/>
        <end position="144"/>
    </location>
</feature>
<gene>
    <name evidence="2" type="ORF">PG999_008812</name>
</gene>
<organism evidence="2 3">
    <name type="scientific">Apiospora kogelbergensis</name>
    <dbReference type="NCBI Taxonomy" id="1337665"/>
    <lineage>
        <taxon>Eukaryota</taxon>
        <taxon>Fungi</taxon>
        <taxon>Dikarya</taxon>
        <taxon>Ascomycota</taxon>
        <taxon>Pezizomycotina</taxon>
        <taxon>Sordariomycetes</taxon>
        <taxon>Xylariomycetidae</taxon>
        <taxon>Amphisphaeriales</taxon>
        <taxon>Apiosporaceae</taxon>
        <taxon>Apiospora</taxon>
    </lineage>
</organism>
<feature type="region of interest" description="Disordered" evidence="1">
    <location>
        <begin position="56"/>
        <end position="144"/>
    </location>
</feature>
<feature type="region of interest" description="Disordered" evidence="1">
    <location>
        <begin position="285"/>
        <end position="370"/>
    </location>
</feature>
<name>A0AAW0QJK8_9PEZI</name>
<dbReference type="EMBL" id="JAQQWP010000008">
    <property type="protein sequence ID" value="KAK8105453.1"/>
    <property type="molecule type" value="Genomic_DNA"/>
</dbReference>
<feature type="compositionally biased region" description="Polar residues" evidence="1">
    <location>
        <begin position="459"/>
        <end position="472"/>
    </location>
</feature>
<feature type="compositionally biased region" description="Basic and acidic residues" evidence="1">
    <location>
        <begin position="480"/>
        <end position="496"/>
    </location>
</feature>
<feature type="region of interest" description="Disordered" evidence="1">
    <location>
        <begin position="236"/>
        <end position="270"/>
    </location>
</feature>
<feature type="compositionally biased region" description="Basic and acidic residues" evidence="1">
    <location>
        <begin position="79"/>
        <end position="89"/>
    </location>
</feature>
<evidence type="ECO:0000313" key="3">
    <source>
        <dbReference type="Proteomes" id="UP001392437"/>
    </source>
</evidence>
<feature type="region of interest" description="Disordered" evidence="1">
    <location>
        <begin position="419"/>
        <end position="444"/>
    </location>
</feature>
<feature type="region of interest" description="Disordered" evidence="1">
    <location>
        <begin position="623"/>
        <end position="682"/>
    </location>
</feature>
<feature type="compositionally biased region" description="Low complexity" evidence="1">
    <location>
        <begin position="325"/>
        <end position="340"/>
    </location>
</feature>
<proteinExistence type="predicted"/>
<accession>A0AAW0QJK8</accession>
<evidence type="ECO:0000313" key="2">
    <source>
        <dbReference type="EMBL" id="KAK8105453.1"/>
    </source>
</evidence>
<reference evidence="2 3" key="1">
    <citation type="submission" date="2023-01" db="EMBL/GenBank/DDBJ databases">
        <title>Analysis of 21 Apiospora genomes using comparative genomics revels a genus with tremendous synthesis potential of carbohydrate active enzymes and secondary metabolites.</title>
        <authorList>
            <person name="Sorensen T."/>
        </authorList>
    </citation>
    <scope>NUCLEOTIDE SEQUENCE [LARGE SCALE GENOMIC DNA]</scope>
    <source>
        <strain evidence="2 3">CBS 117206</strain>
    </source>
</reference>
<evidence type="ECO:0000256" key="1">
    <source>
        <dbReference type="SAM" id="MobiDB-lite"/>
    </source>
</evidence>
<feature type="region of interest" description="Disordered" evidence="1">
    <location>
        <begin position="787"/>
        <end position="810"/>
    </location>
</feature>
<feature type="compositionally biased region" description="Polar residues" evidence="1">
    <location>
        <begin position="108"/>
        <end position="121"/>
    </location>
</feature>
<protein>
    <submittedName>
        <fullName evidence="2">Uncharacterized protein</fullName>
    </submittedName>
</protein>
<sequence>MGIFNFLSRKASHDQRGLASLKAQPYNATVASLPPIRGAYPVAGNGPNILESLQKAQRPSAKREELLVDSSSPAPSVPRIRDENGDRPRTAPSQDSRGRLDSSRGLSNSFRSEPSTRTLESPVNGPPYRLPPKNTEEDRPKLPYRLPSKEHEHHVFAKPPPLFHERSASIRSGDSGGTKGFVDLLDAQSTISRINFHQRLEAAGGRIYGEDVADRNIRENGFNLDNPVIRAFYEKPSRAAPQSPSPDTEGSGAELRARAKKRHSIGATLRTKSLTSSNIGLFPERTSSVVPSIPPEYRTSQTKKSEDSKSNKASRRKSMPSYVASFSPNDRSRSSSTASQQHRRDPDANSFPAELQDRGKHMASVQIADEKSIKSYGSNRRSVLVKNHRDSCVLSELNSGDEADFGVARRISVVYPQVVDGSRPKSTHSSGRDTASHNIISISGQSPSKRISILSVQSPLQLNPPDTSQPGSRNPILEPGRSKRDLGSTSDLHDTISHASAQLQAKHSPCVGSSHRHQTSNDSSSLHGKSRTLSLASSSGLGARKLDIDESIPERTSSIRQWSMDSTTATLSSLSSNPFRPHSRHTANTSVDLMPYIKGTNSSRETFGSAAYHTASENYSQPSVPVLSPMSPHSGFGPGTNFNIDDELSSDDDGFSPRHPRGEGEEDLIFNPSGYGFDAGELPGLPNPLDLAGSLEKPRFTISSRSSRCSLRGHQAFGATIPDYDSDFLSLPTSPIARSWAGSRNYDSRLQTPTSNFGHVGLSDDHGHAYGSEGEETEDELSFDIPFRRGNTPSRQPPQPTRWAGSQSDVIEEEDLNKMVFETAAKLRREVKKLNRMSGATVRRRRESFNNRGMEAARSTRPNMSAGSDADIE</sequence>